<evidence type="ECO:0000256" key="1">
    <source>
        <dbReference type="ARBA" id="ARBA00022714"/>
    </source>
</evidence>
<sequence>MATSDEFRELLPLEELQERERAQVSVDGTPLAAFYHEGEVRVVDNRCPHMGFPLSEGSVEDGILTCHWHHARFELACGDTFDPWADDVRTYPVEISDGTVYVNPNPERDLPPAEHWASRLETGLEENLRLVVAKSTIGLLDAGVDYREPTATTLEFGTRYRESGWGPGLTILGCMANLIDDLEPDDRKRALYTGVRRVASDCADEPPNFDQPSFSTREVEFDRLKRWFRDCVEVRDADGAERCLRTAVASGRSEAEVAELVFAAATDHPYLSSGHVLDFANKSFESLEHVGWEHADDALASLVDPLVTATRSDEQSSWRQPIDLVSLLEDVYGGDVTETSGLEELTTAGAGISWEPPADFQETLLSDDPETVVDALADAVSAGATTEELAAEVVHAAATRVAQFGTANEFSDWNTVHHTFTYANAVHQATRRTDAIELYRGVFDAAISVYLDRFLNTPPAPIPEPGANETGRDPDAILEALLETFDAEGEVDEAGRLVGEFFDCGGDSADLKRTLGHGLLREDAGFHTLQNLEAAFRQFDLAEERTVGGDETSIDLESRRRVPLIATARYMAAHFPTRREAEQTFTIAQRLNRGETIHEGSE</sequence>
<dbReference type="PANTHER" id="PTHR21496">
    <property type="entry name" value="FERREDOXIN-RELATED"/>
    <property type="match status" value="1"/>
</dbReference>
<keyword evidence="4" id="KW-0411">Iron-sulfur</keyword>
<protein>
    <submittedName>
        <fullName evidence="7">Ferredoxin</fullName>
    </submittedName>
</protein>
<dbReference type="OrthoDB" id="6837at2157"/>
<dbReference type="Proteomes" id="UP000766904">
    <property type="component" value="Unassembled WGS sequence"/>
</dbReference>
<keyword evidence="2" id="KW-0479">Metal-binding</keyword>
<name>A0A8J8Q4B6_9EURY</name>
<evidence type="ECO:0000259" key="6">
    <source>
        <dbReference type="PROSITE" id="PS51296"/>
    </source>
</evidence>
<comment type="caution">
    <text evidence="7">The sequence shown here is derived from an EMBL/GenBank/DDBJ whole genome shotgun (WGS) entry which is preliminary data.</text>
</comment>
<dbReference type="InterPro" id="IPR036922">
    <property type="entry name" value="Rieske_2Fe-2S_sf"/>
</dbReference>
<comment type="cofactor">
    <cofactor evidence="5">
        <name>[2Fe-2S] cluster</name>
        <dbReference type="ChEBI" id="CHEBI:190135"/>
    </cofactor>
</comment>
<evidence type="ECO:0000313" key="7">
    <source>
        <dbReference type="EMBL" id="TYL38517.1"/>
    </source>
</evidence>
<evidence type="ECO:0000256" key="3">
    <source>
        <dbReference type="ARBA" id="ARBA00023004"/>
    </source>
</evidence>
<evidence type="ECO:0000256" key="4">
    <source>
        <dbReference type="ARBA" id="ARBA00023014"/>
    </source>
</evidence>
<dbReference type="InterPro" id="IPR017941">
    <property type="entry name" value="Rieske_2Fe-2S"/>
</dbReference>
<keyword evidence="8" id="KW-1185">Reference proteome</keyword>
<keyword evidence="1" id="KW-0001">2Fe-2S</keyword>
<gene>
    <name evidence="7" type="ORF">CV102_11995</name>
</gene>
<accession>A0A8J8Q4B6</accession>
<dbReference type="Gene3D" id="2.102.10.10">
    <property type="entry name" value="Rieske [2Fe-2S] iron-sulphur domain"/>
    <property type="match status" value="1"/>
</dbReference>
<reference evidence="7" key="1">
    <citation type="submission" date="2017-11" db="EMBL/GenBank/DDBJ databases">
        <authorList>
            <person name="Kajale S.C."/>
            <person name="Sharma A."/>
        </authorList>
    </citation>
    <scope>NUCLEOTIDE SEQUENCE</scope>
    <source>
        <strain evidence="7">LS1_42</strain>
    </source>
</reference>
<organism evidence="7 8">
    <name type="scientific">Natronococcus pandeyae</name>
    <dbReference type="NCBI Taxonomy" id="2055836"/>
    <lineage>
        <taxon>Archaea</taxon>
        <taxon>Methanobacteriati</taxon>
        <taxon>Methanobacteriota</taxon>
        <taxon>Stenosarchaea group</taxon>
        <taxon>Halobacteria</taxon>
        <taxon>Halobacteriales</taxon>
        <taxon>Natrialbaceae</taxon>
        <taxon>Natronococcus</taxon>
    </lineage>
</organism>
<feature type="domain" description="Rieske" evidence="6">
    <location>
        <begin position="8"/>
        <end position="102"/>
    </location>
</feature>
<dbReference type="PROSITE" id="PS51296">
    <property type="entry name" value="RIESKE"/>
    <property type="match status" value="1"/>
</dbReference>
<dbReference type="EMBL" id="PHNJ01000005">
    <property type="protein sequence ID" value="TYL38517.1"/>
    <property type="molecule type" value="Genomic_DNA"/>
</dbReference>
<evidence type="ECO:0000256" key="5">
    <source>
        <dbReference type="ARBA" id="ARBA00034078"/>
    </source>
</evidence>
<dbReference type="RefSeq" id="WP_148858220.1">
    <property type="nucleotide sequence ID" value="NZ_PHNJ01000005.1"/>
</dbReference>
<proteinExistence type="predicted"/>
<dbReference type="GO" id="GO:0046872">
    <property type="term" value="F:metal ion binding"/>
    <property type="evidence" value="ECO:0007669"/>
    <property type="project" value="UniProtKB-KW"/>
</dbReference>
<evidence type="ECO:0000256" key="2">
    <source>
        <dbReference type="ARBA" id="ARBA00022723"/>
    </source>
</evidence>
<dbReference type="GO" id="GO:0051537">
    <property type="term" value="F:2 iron, 2 sulfur cluster binding"/>
    <property type="evidence" value="ECO:0007669"/>
    <property type="project" value="UniProtKB-KW"/>
</dbReference>
<dbReference type="Pfam" id="PF00355">
    <property type="entry name" value="Rieske"/>
    <property type="match status" value="1"/>
</dbReference>
<keyword evidence="3" id="KW-0408">Iron</keyword>
<dbReference type="PANTHER" id="PTHR21496:SF0">
    <property type="entry name" value="RIESKE DOMAIN-CONTAINING PROTEIN"/>
    <property type="match status" value="1"/>
</dbReference>
<evidence type="ECO:0000313" key="8">
    <source>
        <dbReference type="Proteomes" id="UP000766904"/>
    </source>
</evidence>
<dbReference type="SUPFAM" id="SSF50022">
    <property type="entry name" value="ISP domain"/>
    <property type="match status" value="1"/>
</dbReference>
<dbReference type="AlphaFoldDB" id="A0A8J8Q4B6"/>